<dbReference type="PANTHER" id="PTHR42085">
    <property type="entry name" value="F-BOX DOMAIN-CONTAINING PROTEIN"/>
    <property type="match status" value="1"/>
</dbReference>
<dbReference type="AlphaFoldDB" id="A0A9P4LGT2"/>
<keyword evidence="3" id="KW-1185">Reference proteome</keyword>
<comment type="caution">
    <text evidence="2">The sequence shown here is derived from an EMBL/GenBank/DDBJ whole genome shotgun (WGS) entry which is preliminary data.</text>
</comment>
<dbReference type="OrthoDB" id="3801367at2759"/>
<dbReference type="PANTHER" id="PTHR42085:SF1">
    <property type="entry name" value="F-BOX DOMAIN-CONTAINING PROTEIN"/>
    <property type="match status" value="1"/>
</dbReference>
<accession>A0A9P4LGT2</accession>
<evidence type="ECO:0000313" key="2">
    <source>
        <dbReference type="EMBL" id="KAF2026026.1"/>
    </source>
</evidence>
<name>A0A9P4LGT2_9PLEO</name>
<evidence type="ECO:0000313" key="3">
    <source>
        <dbReference type="Proteomes" id="UP000799777"/>
    </source>
</evidence>
<protein>
    <recommendedName>
        <fullName evidence="4">F-box domain-containing protein</fullName>
    </recommendedName>
</protein>
<proteinExistence type="predicted"/>
<sequence length="334" mass="38824">MTSLEHFSNLEFLPRKESFARVQQPRMSVNFLNSTTTQESLMAWLDMSTANLTNAKRHRSKVAGMSVTGNDARSLSRSRHNTDMSRADGDARNEYCPLLELPAEIRNRIYAFAEEQSKHCSLEFRTLLTIKNTTPASSSNLLYAGSRKFMGLTQKCRQIRAEYRPLWLAQSQPRIRIDDLRRYYQDYMSDEAHLRHAPSLLQISWHQDHDDQHDEKFDILPLLKMRAYRSTFRCEFVSHKLAENLKPTFAWQGGFCAYCEKTVPQDVDFDDDFDENDFCECDGLGLGMAVARYVDWEGDCRREMGERSVFPARPVVACRDSLLRGQVWEKAFER</sequence>
<dbReference type="EMBL" id="ML978251">
    <property type="protein sequence ID" value="KAF2026026.1"/>
    <property type="molecule type" value="Genomic_DNA"/>
</dbReference>
<reference evidence="2" key="1">
    <citation type="journal article" date="2020" name="Stud. Mycol.">
        <title>101 Dothideomycetes genomes: a test case for predicting lifestyles and emergence of pathogens.</title>
        <authorList>
            <person name="Haridas S."/>
            <person name="Albert R."/>
            <person name="Binder M."/>
            <person name="Bloem J."/>
            <person name="Labutti K."/>
            <person name="Salamov A."/>
            <person name="Andreopoulos B."/>
            <person name="Baker S."/>
            <person name="Barry K."/>
            <person name="Bills G."/>
            <person name="Bluhm B."/>
            <person name="Cannon C."/>
            <person name="Castanera R."/>
            <person name="Culley D."/>
            <person name="Daum C."/>
            <person name="Ezra D."/>
            <person name="Gonzalez J."/>
            <person name="Henrissat B."/>
            <person name="Kuo A."/>
            <person name="Liang C."/>
            <person name="Lipzen A."/>
            <person name="Lutzoni F."/>
            <person name="Magnuson J."/>
            <person name="Mondo S."/>
            <person name="Nolan M."/>
            <person name="Ohm R."/>
            <person name="Pangilinan J."/>
            <person name="Park H.-J."/>
            <person name="Ramirez L."/>
            <person name="Alfaro M."/>
            <person name="Sun H."/>
            <person name="Tritt A."/>
            <person name="Yoshinaga Y."/>
            <person name="Zwiers L.-H."/>
            <person name="Turgeon B."/>
            <person name="Goodwin S."/>
            <person name="Spatafora J."/>
            <person name="Crous P."/>
            <person name="Grigoriev I."/>
        </authorList>
    </citation>
    <scope>NUCLEOTIDE SEQUENCE</scope>
    <source>
        <strain evidence="2">CBS 110217</strain>
    </source>
</reference>
<dbReference type="InterPro" id="IPR038883">
    <property type="entry name" value="AN11006-like"/>
</dbReference>
<evidence type="ECO:0008006" key="4">
    <source>
        <dbReference type="Google" id="ProtNLM"/>
    </source>
</evidence>
<dbReference type="Proteomes" id="UP000799777">
    <property type="component" value="Unassembled WGS sequence"/>
</dbReference>
<gene>
    <name evidence="2" type="ORF">EK21DRAFT_116227</name>
</gene>
<feature type="region of interest" description="Disordered" evidence="1">
    <location>
        <begin position="56"/>
        <end position="87"/>
    </location>
</feature>
<evidence type="ECO:0000256" key="1">
    <source>
        <dbReference type="SAM" id="MobiDB-lite"/>
    </source>
</evidence>
<organism evidence="2 3">
    <name type="scientific">Setomelanomma holmii</name>
    <dbReference type="NCBI Taxonomy" id="210430"/>
    <lineage>
        <taxon>Eukaryota</taxon>
        <taxon>Fungi</taxon>
        <taxon>Dikarya</taxon>
        <taxon>Ascomycota</taxon>
        <taxon>Pezizomycotina</taxon>
        <taxon>Dothideomycetes</taxon>
        <taxon>Pleosporomycetidae</taxon>
        <taxon>Pleosporales</taxon>
        <taxon>Pleosporineae</taxon>
        <taxon>Phaeosphaeriaceae</taxon>
        <taxon>Setomelanomma</taxon>
    </lineage>
</organism>